<gene>
    <name evidence="13" type="ORF">BECKSD772F_GA0070984_11186</name>
</gene>
<dbReference type="GO" id="GO:0016020">
    <property type="term" value="C:membrane"/>
    <property type="evidence" value="ECO:0007669"/>
    <property type="project" value="UniProtKB-SubCell"/>
</dbReference>
<dbReference type="EMBL" id="CAADFR010000118">
    <property type="protein sequence ID" value="VFK42250.1"/>
    <property type="molecule type" value="Genomic_DNA"/>
</dbReference>
<keyword evidence="4 13" id="KW-0645">Protease</keyword>
<name>A0A450YL36_9GAMM</name>
<comment type="similarity">
    <text evidence="3 11">Belongs to the peptidase M50B family.</text>
</comment>
<evidence type="ECO:0000256" key="3">
    <source>
        <dbReference type="ARBA" id="ARBA00007931"/>
    </source>
</evidence>
<keyword evidence="10 11" id="KW-0472">Membrane</keyword>
<evidence type="ECO:0000256" key="7">
    <source>
        <dbReference type="ARBA" id="ARBA00022833"/>
    </source>
</evidence>
<keyword evidence="7 11" id="KW-0862">Zinc</keyword>
<dbReference type="CDD" id="cd23081">
    <property type="entry name" value="cpPDZ_EcRseP-like"/>
    <property type="match status" value="1"/>
</dbReference>
<organism evidence="13">
    <name type="scientific">Candidatus Kentrum sp. SD</name>
    <dbReference type="NCBI Taxonomy" id="2126332"/>
    <lineage>
        <taxon>Bacteria</taxon>
        <taxon>Pseudomonadati</taxon>
        <taxon>Pseudomonadota</taxon>
        <taxon>Gammaproteobacteria</taxon>
        <taxon>Candidatus Kentrum</taxon>
    </lineage>
</organism>
<dbReference type="NCBIfam" id="TIGR00054">
    <property type="entry name" value="RIP metalloprotease RseP"/>
    <property type="match status" value="1"/>
</dbReference>
<dbReference type="EC" id="3.4.24.-" evidence="11"/>
<comment type="cofactor">
    <cofactor evidence="1 11">
        <name>Zn(2+)</name>
        <dbReference type="ChEBI" id="CHEBI:29105"/>
    </cofactor>
</comment>
<evidence type="ECO:0000256" key="11">
    <source>
        <dbReference type="RuleBase" id="RU362031"/>
    </source>
</evidence>
<feature type="transmembrane region" description="Helical" evidence="11">
    <location>
        <begin position="117"/>
        <end position="138"/>
    </location>
</feature>
<dbReference type="InterPro" id="IPR001478">
    <property type="entry name" value="PDZ"/>
</dbReference>
<evidence type="ECO:0000256" key="6">
    <source>
        <dbReference type="ARBA" id="ARBA00022801"/>
    </source>
</evidence>
<keyword evidence="8 11" id="KW-1133">Transmembrane helix</keyword>
<evidence type="ECO:0000256" key="5">
    <source>
        <dbReference type="ARBA" id="ARBA00022692"/>
    </source>
</evidence>
<feature type="transmembrane region" description="Helical" evidence="11">
    <location>
        <begin position="408"/>
        <end position="437"/>
    </location>
</feature>
<dbReference type="GO" id="GO:0004222">
    <property type="term" value="F:metalloendopeptidase activity"/>
    <property type="evidence" value="ECO:0007669"/>
    <property type="project" value="InterPro"/>
</dbReference>
<evidence type="ECO:0000313" key="13">
    <source>
        <dbReference type="EMBL" id="VFK42250.1"/>
    </source>
</evidence>
<feature type="domain" description="PDZ" evidence="12">
    <location>
        <begin position="218"/>
        <end position="274"/>
    </location>
</feature>
<sequence>MHSRHLQGTGFPALRTTTDMDLFYAILGFILIIGVLVTVHEFGHFWVARRMGVKVLRFSIGFGTPLWQRRFGPDDTELTLAAIPLGGYVKMLDEREGEVAKEELHRAFNRQSLSARLAIVSGGPFFNILFAVFAYWGMFVVGINGIKPFVMDVAPGSIAARADLLPNDTILSVDGQDTRTWGSVAQAVVAKALATDAIPLVARREDGFDRQLTLDISSISLDDLTDNGFFHTFGIFPPSPHRTATIGRVQPGGAAKRAGLKKGDRIISAQGETFADWNEWRAFVRRHPGQPMEVQLERDGLPMTVTMRPDPVKTEGGAIGFIGAVADMPSEQSWRDYQREFYVTERHSPFAALGHALAQTGSASLLTVRMIWKIVTVQLSFKNLSGPISIAQYAGAAVQTGVSRFLQLLGLLSVSIGILNLLPIPVLDGGHILYFCIEFVKKRPLSEKAQAIGQQVGITMLVGLMGLALFNDFARLFGA</sequence>
<dbReference type="SMART" id="SM00228">
    <property type="entry name" value="PDZ"/>
    <property type="match status" value="2"/>
</dbReference>
<dbReference type="PANTHER" id="PTHR42837">
    <property type="entry name" value="REGULATOR OF SIGMA-E PROTEASE RSEP"/>
    <property type="match status" value="1"/>
</dbReference>
<feature type="transmembrane region" description="Helical" evidence="11">
    <location>
        <begin position="449"/>
        <end position="470"/>
    </location>
</feature>
<evidence type="ECO:0000256" key="9">
    <source>
        <dbReference type="ARBA" id="ARBA00023049"/>
    </source>
</evidence>
<keyword evidence="11" id="KW-0479">Metal-binding</keyword>
<comment type="subcellular location">
    <subcellularLocation>
        <location evidence="2">Membrane</location>
        <topology evidence="2">Multi-pass membrane protein</topology>
    </subcellularLocation>
</comment>
<dbReference type="GO" id="GO:0006508">
    <property type="term" value="P:proteolysis"/>
    <property type="evidence" value="ECO:0007669"/>
    <property type="project" value="UniProtKB-KW"/>
</dbReference>
<reference evidence="13" key="1">
    <citation type="submission" date="2019-02" db="EMBL/GenBank/DDBJ databases">
        <authorList>
            <person name="Gruber-Vodicka R. H."/>
            <person name="Seah K. B. B."/>
        </authorList>
    </citation>
    <scope>NUCLEOTIDE SEQUENCE</scope>
    <source>
        <strain evidence="13">BECK_S1321</strain>
    </source>
</reference>
<dbReference type="CDD" id="cd06163">
    <property type="entry name" value="S2P-M50_PDZ_RseP-like"/>
    <property type="match status" value="1"/>
</dbReference>
<evidence type="ECO:0000256" key="10">
    <source>
        <dbReference type="ARBA" id="ARBA00023136"/>
    </source>
</evidence>
<dbReference type="GO" id="GO:0046872">
    <property type="term" value="F:metal ion binding"/>
    <property type="evidence" value="ECO:0007669"/>
    <property type="project" value="UniProtKB-KW"/>
</dbReference>
<dbReference type="InterPro" id="IPR041489">
    <property type="entry name" value="PDZ_6"/>
</dbReference>
<dbReference type="SUPFAM" id="SSF50156">
    <property type="entry name" value="PDZ domain-like"/>
    <property type="match status" value="2"/>
</dbReference>
<dbReference type="PROSITE" id="PS50106">
    <property type="entry name" value="PDZ"/>
    <property type="match status" value="1"/>
</dbReference>
<dbReference type="InterPro" id="IPR008915">
    <property type="entry name" value="Peptidase_M50"/>
</dbReference>
<dbReference type="Gene3D" id="2.30.42.10">
    <property type="match status" value="2"/>
</dbReference>
<dbReference type="Pfam" id="PF17820">
    <property type="entry name" value="PDZ_6"/>
    <property type="match status" value="2"/>
</dbReference>
<keyword evidence="9 11" id="KW-0482">Metalloprotease</keyword>
<dbReference type="AlphaFoldDB" id="A0A450YL36"/>
<keyword evidence="5 11" id="KW-0812">Transmembrane</keyword>
<evidence type="ECO:0000256" key="4">
    <source>
        <dbReference type="ARBA" id="ARBA00022670"/>
    </source>
</evidence>
<evidence type="ECO:0000256" key="2">
    <source>
        <dbReference type="ARBA" id="ARBA00004141"/>
    </source>
</evidence>
<dbReference type="Pfam" id="PF02163">
    <property type="entry name" value="Peptidase_M50"/>
    <property type="match status" value="1"/>
</dbReference>
<evidence type="ECO:0000259" key="12">
    <source>
        <dbReference type="PROSITE" id="PS50106"/>
    </source>
</evidence>
<feature type="transmembrane region" description="Helical" evidence="11">
    <location>
        <begin position="22"/>
        <end position="47"/>
    </location>
</feature>
<dbReference type="PANTHER" id="PTHR42837:SF2">
    <property type="entry name" value="MEMBRANE METALLOPROTEASE ARASP2, CHLOROPLASTIC-RELATED"/>
    <property type="match status" value="1"/>
</dbReference>
<accession>A0A450YL36</accession>
<keyword evidence="6 11" id="KW-0378">Hydrolase</keyword>
<evidence type="ECO:0000256" key="1">
    <source>
        <dbReference type="ARBA" id="ARBA00001947"/>
    </source>
</evidence>
<proteinExistence type="inferred from homology"/>
<protein>
    <recommendedName>
        <fullName evidence="11">Zinc metalloprotease</fullName>
        <ecNumber evidence="11">3.4.24.-</ecNumber>
    </recommendedName>
</protein>
<dbReference type="InterPro" id="IPR004387">
    <property type="entry name" value="Pept_M50_Zn"/>
</dbReference>
<evidence type="ECO:0000256" key="8">
    <source>
        <dbReference type="ARBA" id="ARBA00022989"/>
    </source>
</evidence>
<dbReference type="InterPro" id="IPR036034">
    <property type="entry name" value="PDZ_sf"/>
</dbReference>